<organism evidence="2 3">
    <name type="scientific">Allokutzneria multivorans</name>
    <dbReference type="NCBI Taxonomy" id="1142134"/>
    <lineage>
        <taxon>Bacteria</taxon>
        <taxon>Bacillati</taxon>
        <taxon>Actinomycetota</taxon>
        <taxon>Actinomycetes</taxon>
        <taxon>Pseudonocardiales</taxon>
        <taxon>Pseudonocardiaceae</taxon>
        <taxon>Allokutzneria</taxon>
    </lineage>
</organism>
<keyword evidence="3" id="KW-1185">Reference proteome</keyword>
<reference evidence="3" key="1">
    <citation type="journal article" date="2019" name="Int. J. Syst. Evol. Microbiol.">
        <title>The Global Catalogue of Microorganisms (GCM) 10K type strain sequencing project: providing services to taxonomists for standard genome sequencing and annotation.</title>
        <authorList>
            <consortium name="The Broad Institute Genomics Platform"/>
            <consortium name="The Broad Institute Genome Sequencing Center for Infectious Disease"/>
            <person name="Wu L."/>
            <person name="Ma J."/>
        </authorList>
    </citation>
    <scope>NUCLEOTIDE SEQUENCE [LARGE SCALE GENOMIC DNA]</scope>
    <source>
        <strain evidence="3">JCM 17342</strain>
    </source>
</reference>
<dbReference type="Proteomes" id="UP001501747">
    <property type="component" value="Unassembled WGS sequence"/>
</dbReference>
<feature type="compositionally biased region" description="Polar residues" evidence="1">
    <location>
        <begin position="28"/>
        <end position="43"/>
    </location>
</feature>
<evidence type="ECO:0000313" key="3">
    <source>
        <dbReference type="Proteomes" id="UP001501747"/>
    </source>
</evidence>
<name>A0ABP7SGZ5_9PSEU</name>
<evidence type="ECO:0000256" key="1">
    <source>
        <dbReference type="SAM" id="MobiDB-lite"/>
    </source>
</evidence>
<accession>A0ABP7SGZ5</accession>
<evidence type="ECO:0000313" key="2">
    <source>
        <dbReference type="EMBL" id="GAA4011671.1"/>
    </source>
</evidence>
<protein>
    <submittedName>
        <fullName evidence="2">Uncharacterized protein</fullName>
    </submittedName>
</protein>
<comment type="caution">
    <text evidence="2">The sequence shown here is derived from an EMBL/GenBank/DDBJ whole genome shotgun (WGS) entry which is preliminary data.</text>
</comment>
<gene>
    <name evidence="2" type="ORF">GCM10022247_37680</name>
</gene>
<dbReference type="EMBL" id="BAABAL010000013">
    <property type="protein sequence ID" value="GAA4011671.1"/>
    <property type="molecule type" value="Genomic_DNA"/>
</dbReference>
<sequence length="75" mass="7752">MADGEVLDVKHGVDATNHPSGDHYPNVESPTVESLLPSPQATPTAVGGDKQGKGYFSYSGTTLGGQQPVLRMPSA</sequence>
<feature type="region of interest" description="Disordered" evidence="1">
    <location>
        <begin position="1"/>
        <end position="53"/>
    </location>
</feature>
<proteinExistence type="predicted"/>